<proteinExistence type="predicted"/>
<evidence type="ECO:0000313" key="1">
    <source>
        <dbReference type="EMBL" id="KIG15915.1"/>
    </source>
</evidence>
<dbReference type="EMBL" id="JMCC02000045">
    <property type="protein sequence ID" value="KIG15915.1"/>
    <property type="molecule type" value="Genomic_DNA"/>
</dbReference>
<protein>
    <submittedName>
        <fullName evidence="1">Uncharacterized protein</fullName>
    </submittedName>
</protein>
<evidence type="ECO:0000313" key="2">
    <source>
        <dbReference type="Proteomes" id="UP000031599"/>
    </source>
</evidence>
<dbReference type="AlphaFoldDB" id="A0A0C2D2B4"/>
<organism evidence="1 2">
    <name type="scientific">Enhygromyxa salina</name>
    <dbReference type="NCBI Taxonomy" id="215803"/>
    <lineage>
        <taxon>Bacteria</taxon>
        <taxon>Pseudomonadati</taxon>
        <taxon>Myxococcota</taxon>
        <taxon>Polyangia</taxon>
        <taxon>Nannocystales</taxon>
        <taxon>Nannocystaceae</taxon>
        <taxon>Enhygromyxa</taxon>
    </lineage>
</organism>
<dbReference type="Proteomes" id="UP000031599">
    <property type="component" value="Unassembled WGS sequence"/>
</dbReference>
<sequence length="53" mass="6109">MSRVSLGDLRERLVERLVDAGPAIGDALARRGSFLGETWTWRDETQHLLRMNR</sequence>
<comment type="caution">
    <text evidence="1">The sequence shown here is derived from an EMBL/GenBank/DDBJ whole genome shotgun (WGS) entry which is preliminary data.</text>
</comment>
<gene>
    <name evidence="1" type="ORF">DB30_05106</name>
</gene>
<name>A0A0C2D2B4_9BACT</name>
<accession>A0A0C2D2B4</accession>
<reference evidence="1 2" key="1">
    <citation type="submission" date="2014-12" db="EMBL/GenBank/DDBJ databases">
        <title>Genome assembly of Enhygromyxa salina DSM 15201.</title>
        <authorList>
            <person name="Sharma G."/>
            <person name="Subramanian S."/>
        </authorList>
    </citation>
    <scope>NUCLEOTIDE SEQUENCE [LARGE SCALE GENOMIC DNA]</scope>
    <source>
        <strain evidence="1 2">DSM 15201</strain>
    </source>
</reference>